<gene>
    <name evidence="2" type="ORF">KQX54_014942</name>
</gene>
<proteinExistence type="predicted"/>
<dbReference type="Pfam" id="PF05699">
    <property type="entry name" value="Dimer_Tnp_hAT"/>
    <property type="match status" value="1"/>
</dbReference>
<feature type="domain" description="HAT C-terminal dimerisation" evidence="1">
    <location>
        <begin position="87"/>
        <end position="157"/>
    </location>
</feature>
<dbReference type="AlphaFoldDB" id="A0AAV7HK57"/>
<keyword evidence="3" id="KW-1185">Reference proteome</keyword>
<dbReference type="InterPro" id="IPR008906">
    <property type="entry name" value="HATC_C_dom"/>
</dbReference>
<accession>A0AAV7HK57</accession>
<dbReference type="InterPro" id="IPR012337">
    <property type="entry name" value="RNaseH-like_sf"/>
</dbReference>
<organism evidence="2 3">
    <name type="scientific">Cotesia glomerata</name>
    <name type="common">Lepidopteran parasitic wasp</name>
    <name type="synonym">Apanteles glomeratus</name>
    <dbReference type="NCBI Taxonomy" id="32391"/>
    <lineage>
        <taxon>Eukaryota</taxon>
        <taxon>Metazoa</taxon>
        <taxon>Ecdysozoa</taxon>
        <taxon>Arthropoda</taxon>
        <taxon>Hexapoda</taxon>
        <taxon>Insecta</taxon>
        <taxon>Pterygota</taxon>
        <taxon>Neoptera</taxon>
        <taxon>Endopterygota</taxon>
        <taxon>Hymenoptera</taxon>
        <taxon>Apocrita</taxon>
        <taxon>Ichneumonoidea</taxon>
        <taxon>Braconidae</taxon>
        <taxon>Microgastrinae</taxon>
        <taxon>Cotesia</taxon>
    </lineage>
</organism>
<dbReference type="SUPFAM" id="SSF53098">
    <property type="entry name" value="Ribonuclease H-like"/>
    <property type="match status" value="1"/>
</dbReference>
<evidence type="ECO:0000313" key="3">
    <source>
        <dbReference type="Proteomes" id="UP000826195"/>
    </source>
</evidence>
<protein>
    <recommendedName>
        <fullName evidence="1">HAT C-terminal dimerisation domain-containing protein</fullName>
    </recommendedName>
</protein>
<dbReference type="Proteomes" id="UP000826195">
    <property type="component" value="Unassembled WGS sequence"/>
</dbReference>
<dbReference type="InterPro" id="IPR052717">
    <property type="entry name" value="Vacuolar_transposase_reg"/>
</dbReference>
<dbReference type="PANTHER" id="PTHR46169:SF15">
    <property type="entry name" value="INNER CENTROMERE PROTEIN A-LIKE ISOFORM X1-RELATED"/>
    <property type="match status" value="1"/>
</dbReference>
<name>A0AAV7HK57_COTGL</name>
<evidence type="ECO:0000313" key="2">
    <source>
        <dbReference type="EMBL" id="KAH0540240.1"/>
    </source>
</evidence>
<dbReference type="PANTHER" id="PTHR46169">
    <property type="entry name" value="DNA REPLICATION-RELATED ELEMENT FACTOR, ISOFORM A"/>
    <property type="match status" value="1"/>
</dbReference>
<sequence length="173" mass="19267">MVATSQLKVIRDLTTLLGPFKESTEEISGEYYVTSSLAISVSNLLHPRPAQASPEASSSSIWCRHEKLITLSSNRAEIPSSGSIPNELKQYLDQPLIDRKSDPIEFWVNYRHVTPVLSEIALKYLICQASSVASGRLASAVNLAVPDNRSRLTGDHIKERVLLISIPDDYWFK</sequence>
<dbReference type="GO" id="GO:0006357">
    <property type="term" value="P:regulation of transcription by RNA polymerase II"/>
    <property type="evidence" value="ECO:0007669"/>
    <property type="project" value="TreeGrafter"/>
</dbReference>
<comment type="caution">
    <text evidence="2">The sequence shown here is derived from an EMBL/GenBank/DDBJ whole genome shotgun (WGS) entry which is preliminary data.</text>
</comment>
<reference evidence="2 3" key="1">
    <citation type="journal article" date="2021" name="J. Hered.">
        <title>A chromosome-level genome assembly of the parasitoid wasp, Cotesia glomerata (Hymenoptera: Braconidae).</title>
        <authorList>
            <person name="Pinto B.J."/>
            <person name="Weis J.J."/>
            <person name="Gamble T."/>
            <person name="Ode P.J."/>
            <person name="Paul R."/>
            <person name="Zaspel J.M."/>
        </authorList>
    </citation>
    <scope>NUCLEOTIDE SEQUENCE [LARGE SCALE GENOMIC DNA]</scope>
    <source>
        <strain evidence="2">CgM1</strain>
    </source>
</reference>
<dbReference type="GO" id="GO:0046983">
    <property type="term" value="F:protein dimerization activity"/>
    <property type="evidence" value="ECO:0007669"/>
    <property type="project" value="InterPro"/>
</dbReference>
<evidence type="ECO:0000259" key="1">
    <source>
        <dbReference type="Pfam" id="PF05699"/>
    </source>
</evidence>
<dbReference type="GO" id="GO:0005634">
    <property type="term" value="C:nucleus"/>
    <property type="evidence" value="ECO:0007669"/>
    <property type="project" value="TreeGrafter"/>
</dbReference>
<dbReference type="EMBL" id="JAHXZJ010002609">
    <property type="protein sequence ID" value="KAH0540240.1"/>
    <property type="molecule type" value="Genomic_DNA"/>
</dbReference>